<keyword evidence="1" id="KW-0378">Hydrolase</keyword>
<evidence type="ECO:0000313" key="3">
    <source>
        <dbReference type="EMBL" id="CAK3899978.1"/>
    </source>
</evidence>
<sequence length="163" mass="17706">MILGGKAAITRRIISGLHNAKVQAQPCGVDLSLHHVSKWTSAGIVDFSNQHRANANVEKMPSTAGKLHLSTGNYLAMFNETVDMPLDIMGQIFLRSSLWRCGALLSAGVMDSGYRGAVGAMLQVVNPHGITFHEHARLAQMVFHEMDEEVEGYDGVYQGASKL</sequence>
<dbReference type="CDD" id="cd07557">
    <property type="entry name" value="trimeric_dUTPase"/>
    <property type="match status" value="1"/>
</dbReference>
<dbReference type="InterPro" id="IPR036157">
    <property type="entry name" value="dUTPase-like_sf"/>
</dbReference>
<dbReference type="PANTHER" id="PTHR42680:SF3">
    <property type="entry name" value="DCTP DEAMINASE"/>
    <property type="match status" value="1"/>
</dbReference>
<dbReference type="Proteomes" id="UP001296104">
    <property type="component" value="Unassembled WGS sequence"/>
</dbReference>
<dbReference type="InterPro" id="IPR011962">
    <property type="entry name" value="dCTP_deaminase"/>
</dbReference>
<proteinExistence type="predicted"/>
<keyword evidence="2" id="KW-0546">Nucleotide metabolism</keyword>
<dbReference type="GO" id="GO:0008829">
    <property type="term" value="F:dCTP deaminase activity"/>
    <property type="evidence" value="ECO:0007669"/>
    <property type="project" value="InterPro"/>
</dbReference>
<protein>
    <submittedName>
        <fullName evidence="3">dUTP diphosphatase Dut</fullName>
    </submittedName>
</protein>
<dbReference type="NCBIfam" id="NF002598">
    <property type="entry name" value="PRK02253.1"/>
    <property type="match status" value="1"/>
</dbReference>
<organism evidence="3 4">
    <name type="scientific">Lecanosticta acicola</name>
    <dbReference type="NCBI Taxonomy" id="111012"/>
    <lineage>
        <taxon>Eukaryota</taxon>
        <taxon>Fungi</taxon>
        <taxon>Dikarya</taxon>
        <taxon>Ascomycota</taxon>
        <taxon>Pezizomycotina</taxon>
        <taxon>Dothideomycetes</taxon>
        <taxon>Dothideomycetidae</taxon>
        <taxon>Mycosphaerellales</taxon>
        <taxon>Mycosphaerellaceae</taxon>
        <taxon>Lecanosticta</taxon>
    </lineage>
</organism>
<accession>A0AAI8YUU2</accession>
<dbReference type="Pfam" id="PF22769">
    <property type="entry name" value="DCD"/>
    <property type="match status" value="1"/>
</dbReference>
<dbReference type="AlphaFoldDB" id="A0AAI8YUU2"/>
<evidence type="ECO:0000313" key="4">
    <source>
        <dbReference type="Proteomes" id="UP001296104"/>
    </source>
</evidence>
<keyword evidence="4" id="KW-1185">Reference proteome</keyword>
<reference evidence="3" key="1">
    <citation type="submission" date="2023-11" db="EMBL/GenBank/DDBJ databases">
        <authorList>
            <person name="Alioto T."/>
            <person name="Alioto T."/>
            <person name="Gomez Garrido J."/>
        </authorList>
    </citation>
    <scope>NUCLEOTIDE SEQUENCE</scope>
</reference>
<dbReference type="SUPFAM" id="SSF51283">
    <property type="entry name" value="dUTPase-like"/>
    <property type="match status" value="1"/>
</dbReference>
<dbReference type="Gene3D" id="2.70.40.10">
    <property type="match status" value="1"/>
</dbReference>
<evidence type="ECO:0000256" key="2">
    <source>
        <dbReference type="ARBA" id="ARBA00023080"/>
    </source>
</evidence>
<name>A0AAI8YUU2_9PEZI</name>
<dbReference type="GO" id="GO:0006229">
    <property type="term" value="P:dUTP biosynthetic process"/>
    <property type="evidence" value="ECO:0007669"/>
    <property type="project" value="InterPro"/>
</dbReference>
<gene>
    <name evidence="3" type="ORF">LECACI_7A002443</name>
</gene>
<dbReference type="EMBL" id="CAVMBE010000010">
    <property type="protein sequence ID" value="CAK3899978.1"/>
    <property type="molecule type" value="Genomic_DNA"/>
</dbReference>
<dbReference type="InterPro" id="IPR033704">
    <property type="entry name" value="dUTPase_trimeric"/>
</dbReference>
<evidence type="ECO:0000256" key="1">
    <source>
        <dbReference type="ARBA" id="ARBA00022801"/>
    </source>
</evidence>
<comment type="caution">
    <text evidence="3">The sequence shown here is derived from an EMBL/GenBank/DDBJ whole genome shotgun (WGS) entry which is preliminary data.</text>
</comment>
<dbReference type="PANTHER" id="PTHR42680">
    <property type="entry name" value="DCTP DEAMINASE"/>
    <property type="match status" value="1"/>
</dbReference>